<feature type="region of interest" description="Disordered" evidence="2">
    <location>
        <begin position="173"/>
        <end position="230"/>
    </location>
</feature>
<dbReference type="AlphaFoldDB" id="A0A158QS93"/>
<evidence type="ECO:0000256" key="2">
    <source>
        <dbReference type="SAM" id="MobiDB-lite"/>
    </source>
</evidence>
<keyword evidence="1" id="KW-0175">Coiled coil</keyword>
<feature type="compositionally biased region" description="Basic residues" evidence="2">
    <location>
        <begin position="318"/>
        <end position="331"/>
    </location>
</feature>
<evidence type="ECO:0000313" key="3">
    <source>
        <dbReference type="EMBL" id="VDD74499.1"/>
    </source>
</evidence>
<dbReference type="Gene3D" id="4.10.1110.10">
    <property type="entry name" value="AN1-like Zinc finger"/>
    <property type="match status" value="1"/>
</dbReference>
<feature type="region of interest" description="Disordered" evidence="2">
    <location>
        <begin position="450"/>
        <end position="478"/>
    </location>
</feature>
<keyword evidence="4" id="KW-1185">Reference proteome</keyword>
<sequence length="505" mass="56560">MSSQCYVSRDVDASVCDNTSNDADICPPLMSGTSCQCNPCDIEMEARIMPMVMDFSQLEMRLPAESVSPDEKKVLKRMAAENDLLLVTVGKGKSKFVVLRKKASLIQRQAEQKQAELEAKKAEEQAIEEAKRLAEAEQERLAQISAIPSYNIASIQTTPSEIVRQSLELNKRNNQNKARRNRQWVLNQEDLPSETPMNSAARRKAKRQADRQKAKQEALAQRARERRRREAVVQTCPPDWLICPWCKNDIPPAEQCGHLELCRAGYRQQDREAKAKAQLEHYRIAAENMRRRKQNLPLLPTSKKCENTPTPVQEKNVHRSLSRRGSSRSRSKPASPFIFSASVGLTSMLTKAARATGFCPESTTLAQNHSPSCRVCGLQHTTDANLSAALKKQALIEAQLKTVHPNDVNGMVRATHSVCAHPDCVRLIGSLAGSSCAYCSLTLCPQHRPPHTGHECSAAPKPKPPKQPTNKHVDIAAGEDLEERQAFLKERLRERLKGYAEKRRR</sequence>
<proteinExistence type="predicted"/>
<feature type="region of interest" description="Disordered" evidence="2">
    <location>
        <begin position="291"/>
        <end position="333"/>
    </location>
</feature>
<accession>A0A158QS93</accession>
<dbReference type="InterPro" id="IPR035896">
    <property type="entry name" value="AN1-like_Znf"/>
</dbReference>
<name>A0A158QS93_MESCO</name>
<gene>
    <name evidence="3" type="ORF">MCOS_LOCUS502</name>
</gene>
<dbReference type="Proteomes" id="UP000267029">
    <property type="component" value="Unassembled WGS sequence"/>
</dbReference>
<dbReference type="OrthoDB" id="6266291at2759"/>
<evidence type="ECO:0000313" key="4">
    <source>
        <dbReference type="Proteomes" id="UP000267029"/>
    </source>
</evidence>
<reference evidence="3 4" key="1">
    <citation type="submission" date="2018-10" db="EMBL/GenBank/DDBJ databases">
        <authorList>
            <consortium name="Pathogen Informatics"/>
        </authorList>
    </citation>
    <scope>NUCLEOTIDE SEQUENCE [LARGE SCALE GENOMIC DNA]</scope>
</reference>
<feature type="coiled-coil region" evidence="1">
    <location>
        <begin position="100"/>
        <end position="147"/>
    </location>
</feature>
<evidence type="ECO:0000256" key="1">
    <source>
        <dbReference type="SAM" id="Coils"/>
    </source>
</evidence>
<organism evidence="3 4">
    <name type="scientific">Mesocestoides corti</name>
    <name type="common">Flatworm</name>
    <dbReference type="NCBI Taxonomy" id="53468"/>
    <lineage>
        <taxon>Eukaryota</taxon>
        <taxon>Metazoa</taxon>
        <taxon>Spiralia</taxon>
        <taxon>Lophotrochozoa</taxon>
        <taxon>Platyhelminthes</taxon>
        <taxon>Cestoda</taxon>
        <taxon>Eucestoda</taxon>
        <taxon>Cyclophyllidea</taxon>
        <taxon>Mesocestoididae</taxon>
        <taxon>Mesocestoides</taxon>
    </lineage>
</organism>
<dbReference type="EMBL" id="UXSR01000044">
    <property type="protein sequence ID" value="VDD74499.1"/>
    <property type="molecule type" value="Genomic_DNA"/>
</dbReference>
<feature type="compositionally biased region" description="Basic and acidic residues" evidence="2">
    <location>
        <begin position="207"/>
        <end position="216"/>
    </location>
</feature>
<protein>
    <submittedName>
        <fullName evidence="3">Uncharacterized protein</fullName>
    </submittedName>
</protein>